<reference evidence="1 2" key="1">
    <citation type="submission" date="2018-09" db="EMBL/GenBank/DDBJ databases">
        <title>Mesorhizobium carmichaelinearum sp. nov. isolated from Carmichaelinea spp. root nodules in New Zealand.</title>
        <authorList>
            <person name="De Meyer S.E."/>
        </authorList>
    </citation>
    <scope>NUCLEOTIDE SEQUENCE [LARGE SCALE GENOMIC DNA]</scope>
    <source>
        <strain evidence="1 2">LMG 28313</strain>
    </source>
</reference>
<gene>
    <name evidence="1" type="ORF">D3242_30245</name>
</gene>
<proteinExistence type="predicted"/>
<name>A0A6M7TSB4_9HYPH</name>
<sequence length="167" mass="17624">MSNGSNTLKSTVFRTLVALLGTALPARADEACMANMGRFELGQYACLRVGETSHLARCEVNLDILSWNEVLDHCPGGTAPKPVAATSVCRANGKFIPGGGFACLVVAGSTHLARCDTVLNAPSWTKVQEGCPGAPLPEATPDAQVHPGLKNLLSGPRRLFERLRDAL</sequence>
<accession>A0A6M7TSB4</accession>
<evidence type="ECO:0000313" key="2">
    <source>
        <dbReference type="Proteomes" id="UP000275530"/>
    </source>
</evidence>
<keyword evidence="2" id="KW-1185">Reference proteome</keyword>
<dbReference type="EMBL" id="QZXA01000017">
    <property type="protein sequence ID" value="RJT29050.1"/>
    <property type="molecule type" value="Genomic_DNA"/>
</dbReference>
<protein>
    <submittedName>
        <fullName evidence="1">Uncharacterized protein</fullName>
    </submittedName>
</protein>
<dbReference type="Proteomes" id="UP000275530">
    <property type="component" value="Unassembled WGS sequence"/>
</dbReference>
<evidence type="ECO:0000313" key="1">
    <source>
        <dbReference type="EMBL" id="RJT29050.1"/>
    </source>
</evidence>
<organism evidence="1 2">
    <name type="scientific">Mesorhizobium jarvisii</name>
    <dbReference type="NCBI Taxonomy" id="1777867"/>
    <lineage>
        <taxon>Bacteria</taxon>
        <taxon>Pseudomonadati</taxon>
        <taxon>Pseudomonadota</taxon>
        <taxon>Alphaproteobacteria</taxon>
        <taxon>Hyphomicrobiales</taxon>
        <taxon>Phyllobacteriaceae</taxon>
        <taxon>Mesorhizobium</taxon>
    </lineage>
</organism>
<comment type="caution">
    <text evidence="1">The sequence shown here is derived from an EMBL/GenBank/DDBJ whole genome shotgun (WGS) entry which is preliminary data.</text>
</comment>
<dbReference type="AlphaFoldDB" id="A0A6M7TSB4"/>